<dbReference type="InterPro" id="IPR042120">
    <property type="entry name" value="MutL_C_dimsub"/>
</dbReference>
<dbReference type="Gene3D" id="3.30.565.10">
    <property type="entry name" value="Histidine kinase-like ATPase, C-terminal domain"/>
    <property type="match status" value="1"/>
</dbReference>
<dbReference type="Pfam" id="PF01119">
    <property type="entry name" value="DNA_mis_repair"/>
    <property type="match status" value="2"/>
</dbReference>
<evidence type="ECO:0008006" key="8">
    <source>
        <dbReference type="Google" id="ProtNLM"/>
    </source>
</evidence>
<dbReference type="InterPro" id="IPR042121">
    <property type="entry name" value="MutL_C_regsub"/>
</dbReference>
<evidence type="ECO:0000256" key="1">
    <source>
        <dbReference type="ARBA" id="ARBA00006082"/>
    </source>
</evidence>
<dbReference type="SMART" id="SM00853">
    <property type="entry name" value="MutL_C"/>
    <property type="match status" value="1"/>
</dbReference>
<dbReference type="InterPro" id="IPR036890">
    <property type="entry name" value="HATPase_C_sf"/>
</dbReference>
<name>A0A9P5TVB0_GYMJU</name>
<evidence type="ECO:0000256" key="2">
    <source>
        <dbReference type="ARBA" id="ARBA00022763"/>
    </source>
</evidence>
<dbReference type="EMBL" id="JADNYJ010000001">
    <property type="protein sequence ID" value="KAF8914223.1"/>
    <property type="molecule type" value="Genomic_DNA"/>
</dbReference>
<dbReference type="SUPFAM" id="SSF118116">
    <property type="entry name" value="DNA mismatch repair protein MutL"/>
    <property type="match status" value="1"/>
</dbReference>
<evidence type="ECO:0000256" key="3">
    <source>
        <dbReference type="SAM" id="MobiDB-lite"/>
    </source>
</evidence>
<dbReference type="InterPro" id="IPR020568">
    <property type="entry name" value="Ribosomal_Su5_D2-typ_SF"/>
</dbReference>
<dbReference type="InterPro" id="IPR013507">
    <property type="entry name" value="DNA_mismatch_S5_2-like"/>
</dbReference>
<keyword evidence="7" id="KW-1185">Reference proteome</keyword>
<comment type="caution">
    <text evidence="6">The sequence shown here is derived from an EMBL/GenBank/DDBJ whole genome shotgun (WGS) entry which is preliminary data.</text>
</comment>
<feature type="region of interest" description="Disordered" evidence="3">
    <location>
        <begin position="376"/>
        <end position="428"/>
    </location>
</feature>
<dbReference type="Gene3D" id="3.30.230.10">
    <property type="match status" value="1"/>
</dbReference>
<feature type="compositionally biased region" description="Basic residues" evidence="3">
    <location>
        <begin position="382"/>
        <end position="397"/>
    </location>
</feature>
<dbReference type="AlphaFoldDB" id="A0A9P5TVB0"/>
<dbReference type="Proteomes" id="UP000724874">
    <property type="component" value="Unassembled WGS sequence"/>
</dbReference>
<dbReference type="GO" id="GO:0030983">
    <property type="term" value="F:mismatched DNA binding"/>
    <property type="evidence" value="ECO:0007669"/>
    <property type="project" value="InterPro"/>
</dbReference>
<dbReference type="Pfam" id="PF13589">
    <property type="entry name" value="HATPase_c_3"/>
    <property type="match status" value="1"/>
</dbReference>
<dbReference type="GO" id="GO:0016887">
    <property type="term" value="F:ATP hydrolysis activity"/>
    <property type="evidence" value="ECO:0007669"/>
    <property type="project" value="InterPro"/>
</dbReference>
<dbReference type="InterPro" id="IPR038973">
    <property type="entry name" value="MutL/Mlh/Pms-like"/>
</dbReference>
<comment type="similarity">
    <text evidence="1">Belongs to the DNA mismatch repair MutL/HexB family.</text>
</comment>
<evidence type="ECO:0000313" key="7">
    <source>
        <dbReference type="Proteomes" id="UP000724874"/>
    </source>
</evidence>
<dbReference type="GO" id="GO:0005524">
    <property type="term" value="F:ATP binding"/>
    <property type="evidence" value="ECO:0007669"/>
    <property type="project" value="InterPro"/>
</dbReference>
<dbReference type="InterPro" id="IPR014721">
    <property type="entry name" value="Ribsml_uS5_D2-typ_fold_subgr"/>
</dbReference>
<dbReference type="InterPro" id="IPR014762">
    <property type="entry name" value="DNA_mismatch_repair_CS"/>
</dbReference>
<protein>
    <recommendedName>
        <fullName evidence="8">MutL C-terminal dimerisation domain-containing protein</fullName>
    </recommendedName>
</protein>
<evidence type="ECO:0000313" key="6">
    <source>
        <dbReference type="EMBL" id="KAF8914223.1"/>
    </source>
</evidence>
<dbReference type="SMART" id="SM01340">
    <property type="entry name" value="DNA_mis_repair"/>
    <property type="match status" value="1"/>
</dbReference>
<dbReference type="GO" id="GO:0032300">
    <property type="term" value="C:mismatch repair complex"/>
    <property type="evidence" value="ECO:0007669"/>
    <property type="project" value="InterPro"/>
</dbReference>
<keyword evidence="2" id="KW-0227">DNA damage</keyword>
<dbReference type="GO" id="GO:0006298">
    <property type="term" value="P:mismatch repair"/>
    <property type="evidence" value="ECO:0007669"/>
    <property type="project" value="InterPro"/>
</dbReference>
<dbReference type="GO" id="GO:0140664">
    <property type="term" value="F:ATP-dependent DNA damage sensor activity"/>
    <property type="evidence" value="ECO:0007669"/>
    <property type="project" value="InterPro"/>
</dbReference>
<feature type="domain" description="MutL C-terminal dimerisation" evidence="4">
    <location>
        <begin position="593"/>
        <end position="817"/>
    </location>
</feature>
<evidence type="ECO:0000259" key="5">
    <source>
        <dbReference type="SMART" id="SM01340"/>
    </source>
</evidence>
<dbReference type="PROSITE" id="PS00058">
    <property type="entry name" value="DNA_MISMATCH_REPAIR_1"/>
    <property type="match status" value="1"/>
</dbReference>
<sequence>MHQSQTSIERLPLPTQTKLRSTQILTSLIQIVSELLQNSLDANASQIEVGIDCKEWTCWVTDNGCGISKEDIEFLVQGGEAGRYHSSKVYVPEPSTSGSTFGFRGEALASAADISCLEICSRTPKSRNTWSVILKSGQVLYKGPALRWKRESCGTTVCVRDAFYNLPVRRISHLAPSRTWDLVRQELETYSLMFPHVSFKMEDTSRAGDSSRHHDHMIRIPKNSSLLGTFRYLFGSALAEHVEEVNVTDGDMSMHGFISLTGTSSKAYQFLYINRHPITASDLSHTIESEFASSSFSKNALDEEGENNILRLTIRRSPRKSEKKPVYVLNISIAHQEVDNLLDPSKSVVQLRNKSNVIAFLSTTIRSFLQKHGFLNDNQHDSRHHSSISPSPRKRKKLDLDNSEPDSISEISGLSLPDRHRASGIPLPDDLYTSMDEISRETVWTDPSTGERFVVNLRTGNSFPQGGRHRQAENKAPDIGCTVQQEGRRTLRQQDSNTSARADYYNCQSPVPAWLEQALDSNQTYALVESSIPSVEVPPIPFSGHRSLLSGIHGRSMPYNPAVHEHLRVGNFASIAGSSSQQFTRNDLRHTEVINQVDRKFIACRVLKRSSGATLPYENDNGVSETNSVVVLIDQHAADERVRVERFLKELFLGFLYSQERTGSNQFAGVRTKELNPPIPVLLTQHEALTLERSQDTRETLRKWGFGFAELSSALPDSDGVSGPGRSAGYAQILVNSIPEVVSDKLLQGDELRDLIKGFLGQIQSGELFSEVGLVLPSEEDQDNFLWFKAVRYCPRGLLDLINSKACRGAIMFNDPLSESQCEKLVKQLAETVFPFQCAHGRPSLVPLVDTGQLQAMVHKHKKRRNDWKQLETMADV</sequence>
<feature type="domain" description="DNA mismatch repair protein S5" evidence="5">
    <location>
        <begin position="230"/>
        <end position="370"/>
    </location>
</feature>
<dbReference type="SUPFAM" id="SSF55874">
    <property type="entry name" value="ATPase domain of HSP90 chaperone/DNA topoisomerase II/histidine kinase"/>
    <property type="match status" value="1"/>
</dbReference>
<dbReference type="Gene3D" id="3.30.1540.20">
    <property type="entry name" value="MutL, C-terminal domain, dimerisation subdomain"/>
    <property type="match status" value="1"/>
</dbReference>
<dbReference type="CDD" id="cd00782">
    <property type="entry name" value="MutL_Trans"/>
    <property type="match status" value="1"/>
</dbReference>
<gene>
    <name evidence="6" type="ORF">CPB84DRAFT_1758748</name>
</gene>
<accession>A0A9P5TVB0</accession>
<dbReference type="SUPFAM" id="SSF54211">
    <property type="entry name" value="Ribosomal protein S5 domain 2-like"/>
    <property type="match status" value="1"/>
</dbReference>
<dbReference type="GO" id="GO:0061982">
    <property type="term" value="P:meiosis I cell cycle process"/>
    <property type="evidence" value="ECO:0007669"/>
    <property type="project" value="UniProtKB-ARBA"/>
</dbReference>
<reference evidence="6" key="1">
    <citation type="submission" date="2020-11" db="EMBL/GenBank/DDBJ databases">
        <authorList>
            <consortium name="DOE Joint Genome Institute"/>
            <person name="Ahrendt S."/>
            <person name="Riley R."/>
            <person name="Andreopoulos W."/>
            <person name="LaButti K."/>
            <person name="Pangilinan J."/>
            <person name="Ruiz-duenas F.J."/>
            <person name="Barrasa J.M."/>
            <person name="Sanchez-Garcia M."/>
            <person name="Camarero S."/>
            <person name="Miyauchi S."/>
            <person name="Serrano A."/>
            <person name="Linde D."/>
            <person name="Babiker R."/>
            <person name="Drula E."/>
            <person name="Ayuso-Fernandez I."/>
            <person name="Pacheco R."/>
            <person name="Padilla G."/>
            <person name="Ferreira P."/>
            <person name="Barriuso J."/>
            <person name="Kellner H."/>
            <person name="Castanera R."/>
            <person name="Alfaro M."/>
            <person name="Ramirez L."/>
            <person name="Pisabarro A.G."/>
            <person name="Kuo A."/>
            <person name="Tritt A."/>
            <person name="Lipzen A."/>
            <person name="He G."/>
            <person name="Yan M."/>
            <person name="Ng V."/>
            <person name="Cullen D."/>
            <person name="Martin F."/>
            <person name="Rosso M.-N."/>
            <person name="Henrissat B."/>
            <person name="Hibbett D."/>
            <person name="Martinez A.T."/>
            <person name="Grigoriev I.V."/>
        </authorList>
    </citation>
    <scope>NUCLEOTIDE SEQUENCE</scope>
    <source>
        <strain evidence="6">AH 44721</strain>
    </source>
</reference>
<dbReference type="Gene3D" id="3.30.1370.100">
    <property type="entry name" value="MutL, C-terminal domain, regulatory subdomain"/>
    <property type="match status" value="1"/>
</dbReference>
<organism evidence="6 7">
    <name type="scientific">Gymnopilus junonius</name>
    <name type="common">Spectacular rustgill mushroom</name>
    <name type="synonym">Gymnopilus spectabilis subsp. junonius</name>
    <dbReference type="NCBI Taxonomy" id="109634"/>
    <lineage>
        <taxon>Eukaryota</taxon>
        <taxon>Fungi</taxon>
        <taxon>Dikarya</taxon>
        <taxon>Basidiomycota</taxon>
        <taxon>Agaricomycotina</taxon>
        <taxon>Agaricomycetes</taxon>
        <taxon>Agaricomycetidae</taxon>
        <taxon>Agaricales</taxon>
        <taxon>Agaricineae</taxon>
        <taxon>Hymenogastraceae</taxon>
        <taxon>Gymnopilus</taxon>
    </lineage>
</organism>
<proteinExistence type="inferred from homology"/>
<dbReference type="InterPro" id="IPR014790">
    <property type="entry name" value="MutL_C"/>
</dbReference>
<dbReference type="InterPro" id="IPR037198">
    <property type="entry name" value="MutL_C_sf"/>
</dbReference>
<dbReference type="PANTHER" id="PTHR10073">
    <property type="entry name" value="DNA MISMATCH REPAIR PROTEIN MLH, PMS, MUTL"/>
    <property type="match status" value="1"/>
</dbReference>
<dbReference type="PANTHER" id="PTHR10073:SF47">
    <property type="entry name" value="DNA MISMATCH REPAIR PROTEIN MLH3"/>
    <property type="match status" value="1"/>
</dbReference>
<evidence type="ECO:0000259" key="4">
    <source>
        <dbReference type="SMART" id="SM00853"/>
    </source>
</evidence>
<dbReference type="OrthoDB" id="429932at2759"/>